<dbReference type="InterPro" id="IPR016186">
    <property type="entry name" value="C-type_lectin-like/link_sf"/>
</dbReference>
<dbReference type="SUPFAM" id="SSF56436">
    <property type="entry name" value="C-type lectin-like"/>
    <property type="match status" value="1"/>
</dbReference>
<evidence type="ECO:0000259" key="1">
    <source>
        <dbReference type="PROSITE" id="PS50041"/>
    </source>
</evidence>
<feature type="non-terminal residue" evidence="2">
    <location>
        <position position="1"/>
    </location>
</feature>
<evidence type="ECO:0000313" key="3">
    <source>
        <dbReference type="Proteomes" id="UP001159405"/>
    </source>
</evidence>
<dbReference type="Pfam" id="PF00059">
    <property type="entry name" value="Lectin_C"/>
    <property type="match status" value="1"/>
</dbReference>
<dbReference type="InterPro" id="IPR050111">
    <property type="entry name" value="C-type_lectin/snaclec_domain"/>
</dbReference>
<dbReference type="CDD" id="cd00037">
    <property type="entry name" value="CLECT"/>
    <property type="match status" value="1"/>
</dbReference>
<reference evidence="2 3" key="1">
    <citation type="submission" date="2022-05" db="EMBL/GenBank/DDBJ databases">
        <authorList>
            <consortium name="Genoscope - CEA"/>
            <person name="William W."/>
        </authorList>
    </citation>
    <scope>NUCLEOTIDE SEQUENCE [LARGE SCALE GENOMIC DNA]</scope>
</reference>
<keyword evidence="3" id="KW-1185">Reference proteome</keyword>
<comment type="caution">
    <text evidence="2">The sequence shown here is derived from an EMBL/GenBank/DDBJ whole genome shotgun (WGS) entry which is preliminary data.</text>
</comment>
<dbReference type="EMBL" id="CALNXK010000007">
    <property type="protein sequence ID" value="CAH3039609.1"/>
    <property type="molecule type" value="Genomic_DNA"/>
</dbReference>
<dbReference type="Proteomes" id="UP001159405">
    <property type="component" value="Unassembled WGS sequence"/>
</dbReference>
<gene>
    <name evidence="2" type="ORF">PLOB_00042796</name>
</gene>
<protein>
    <recommendedName>
        <fullName evidence="1">C-type lectin domain-containing protein</fullName>
    </recommendedName>
</protein>
<name>A0ABN8N2W2_9CNID</name>
<accession>A0ABN8N2W2</accession>
<dbReference type="SMART" id="SM00034">
    <property type="entry name" value="CLECT"/>
    <property type="match status" value="1"/>
</dbReference>
<dbReference type="PROSITE" id="PS50041">
    <property type="entry name" value="C_TYPE_LECTIN_2"/>
    <property type="match status" value="1"/>
</dbReference>
<dbReference type="Gene3D" id="3.10.100.10">
    <property type="entry name" value="Mannose-Binding Protein A, subunit A"/>
    <property type="match status" value="1"/>
</dbReference>
<feature type="domain" description="C-type lectin" evidence="1">
    <location>
        <begin position="1"/>
        <end position="119"/>
    </location>
</feature>
<sequence length="139" mass="15972">SNYTFHVASKKKLVSWDESRRLCKEFGSDLVSLESSDEWTALKNVIQSFPASEYFIGLKKERGSGRWLWLSNNSSVNVSRGRTPWSPSQPSGDGECTEMYRNYRKYYGLFNDLPCTKRRGGYICERRVSCLGNTSKCQN</sequence>
<organism evidence="2 3">
    <name type="scientific">Porites lobata</name>
    <dbReference type="NCBI Taxonomy" id="104759"/>
    <lineage>
        <taxon>Eukaryota</taxon>
        <taxon>Metazoa</taxon>
        <taxon>Cnidaria</taxon>
        <taxon>Anthozoa</taxon>
        <taxon>Hexacorallia</taxon>
        <taxon>Scleractinia</taxon>
        <taxon>Fungiina</taxon>
        <taxon>Poritidae</taxon>
        <taxon>Porites</taxon>
    </lineage>
</organism>
<dbReference type="PANTHER" id="PTHR22803">
    <property type="entry name" value="MANNOSE, PHOSPHOLIPASE, LECTIN RECEPTOR RELATED"/>
    <property type="match status" value="1"/>
</dbReference>
<evidence type="ECO:0000313" key="2">
    <source>
        <dbReference type="EMBL" id="CAH3039609.1"/>
    </source>
</evidence>
<proteinExistence type="predicted"/>
<dbReference type="InterPro" id="IPR016187">
    <property type="entry name" value="CTDL_fold"/>
</dbReference>
<dbReference type="InterPro" id="IPR001304">
    <property type="entry name" value="C-type_lectin-like"/>
</dbReference>